<dbReference type="AlphaFoldDB" id="A0A4S8L3U1"/>
<feature type="transmembrane region" description="Helical" evidence="2">
    <location>
        <begin position="33"/>
        <end position="58"/>
    </location>
</feature>
<accession>A0A4S8L3U1</accession>
<evidence type="ECO:0000256" key="1">
    <source>
        <dbReference type="SAM" id="MobiDB-lite"/>
    </source>
</evidence>
<keyword evidence="2" id="KW-0472">Membrane</keyword>
<sequence length="583" mass="64367">MAGSLVGGSVDGGLATAQILKDWDSSTPQINNLIMNLPLLFTNMIATLLVGHKTWYHYQDVKKNLSNSGTSSRKVQKVLLLLVESGSMYCIFWIVNIIISFKYDETTAIYQCWVAAVPGLSALYPVLIIVIAAAENAKSAAIDEMSLSQSIRTLTETSSDLLAEPFSDYELKYPDEGSDVPRETISGGIGQYVLDHELIDLRSILDRMRNEDSVYNALSDLGKLLGKYIPEPRNNVPLIDQDPNDENKTIERIKVTYIRELFRTDNKEEEIWEISGAKLFYTPEEWRDIVKTSTEITLPATPVTPKKLKAKASMAQIPASSDTTDSTAIESPLSPSPSYSTKATFGDRFAAHHLSVLPPRVIEQTYSEPTVLPALCQVTNKSLQDRLLVKEGIDYATLPPLKAGALVSWNSSATRKGHVMFSEWQSLGNAVDVLFLVDWFKFTRLDTFINPARINPQELTAYNPSSNYARRVLYTRDTHNPAICLIPIHVELSILTTFAQTSSSSPKRFRKVDGLLHSQDADRIIGAITMVLGEGNSEMAADIIGDVLTFSTRFEPSQVATNRGAPAPQNRIFSASTSGSSTS</sequence>
<reference evidence="3 4" key="1">
    <citation type="journal article" date="2019" name="Nat. Ecol. Evol.">
        <title>Megaphylogeny resolves global patterns of mushroom evolution.</title>
        <authorList>
            <person name="Varga T."/>
            <person name="Krizsan K."/>
            <person name="Foldi C."/>
            <person name="Dima B."/>
            <person name="Sanchez-Garcia M."/>
            <person name="Sanchez-Ramirez S."/>
            <person name="Szollosi G.J."/>
            <person name="Szarkandi J.G."/>
            <person name="Papp V."/>
            <person name="Albert L."/>
            <person name="Andreopoulos W."/>
            <person name="Angelini C."/>
            <person name="Antonin V."/>
            <person name="Barry K.W."/>
            <person name="Bougher N.L."/>
            <person name="Buchanan P."/>
            <person name="Buyck B."/>
            <person name="Bense V."/>
            <person name="Catcheside P."/>
            <person name="Chovatia M."/>
            <person name="Cooper J."/>
            <person name="Damon W."/>
            <person name="Desjardin D."/>
            <person name="Finy P."/>
            <person name="Geml J."/>
            <person name="Haridas S."/>
            <person name="Hughes K."/>
            <person name="Justo A."/>
            <person name="Karasinski D."/>
            <person name="Kautmanova I."/>
            <person name="Kiss B."/>
            <person name="Kocsube S."/>
            <person name="Kotiranta H."/>
            <person name="LaButti K.M."/>
            <person name="Lechner B.E."/>
            <person name="Liimatainen K."/>
            <person name="Lipzen A."/>
            <person name="Lukacs Z."/>
            <person name="Mihaltcheva S."/>
            <person name="Morgado L.N."/>
            <person name="Niskanen T."/>
            <person name="Noordeloos M.E."/>
            <person name="Ohm R.A."/>
            <person name="Ortiz-Santana B."/>
            <person name="Ovrebo C."/>
            <person name="Racz N."/>
            <person name="Riley R."/>
            <person name="Savchenko A."/>
            <person name="Shiryaev A."/>
            <person name="Soop K."/>
            <person name="Spirin V."/>
            <person name="Szebenyi C."/>
            <person name="Tomsovsky M."/>
            <person name="Tulloss R.E."/>
            <person name="Uehling J."/>
            <person name="Grigoriev I.V."/>
            <person name="Vagvolgyi C."/>
            <person name="Papp T."/>
            <person name="Martin F.M."/>
            <person name="Miettinen O."/>
            <person name="Hibbett D.S."/>
            <person name="Nagy L.G."/>
        </authorList>
    </citation>
    <scope>NUCLEOTIDE SEQUENCE [LARGE SCALE GENOMIC DNA]</scope>
    <source>
        <strain evidence="3 4">CBS 962.96</strain>
    </source>
</reference>
<keyword evidence="2" id="KW-0812">Transmembrane</keyword>
<feature type="region of interest" description="Disordered" evidence="1">
    <location>
        <begin position="560"/>
        <end position="583"/>
    </location>
</feature>
<feature type="transmembrane region" description="Helical" evidence="2">
    <location>
        <begin position="78"/>
        <end position="101"/>
    </location>
</feature>
<dbReference type="EMBL" id="ML179680">
    <property type="protein sequence ID" value="THU83197.1"/>
    <property type="molecule type" value="Genomic_DNA"/>
</dbReference>
<feature type="region of interest" description="Disordered" evidence="1">
    <location>
        <begin position="314"/>
        <end position="339"/>
    </location>
</feature>
<feature type="transmembrane region" description="Helical" evidence="2">
    <location>
        <begin position="113"/>
        <end position="134"/>
    </location>
</feature>
<keyword evidence="2" id="KW-1133">Transmembrane helix</keyword>
<gene>
    <name evidence="3" type="ORF">K435DRAFT_871546</name>
</gene>
<evidence type="ECO:0000313" key="4">
    <source>
        <dbReference type="Proteomes" id="UP000297245"/>
    </source>
</evidence>
<protein>
    <submittedName>
        <fullName evidence="3">Uncharacterized protein</fullName>
    </submittedName>
</protein>
<organism evidence="3 4">
    <name type="scientific">Dendrothele bispora (strain CBS 962.96)</name>
    <dbReference type="NCBI Taxonomy" id="1314807"/>
    <lineage>
        <taxon>Eukaryota</taxon>
        <taxon>Fungi</taxon>
        <taxon>Dikarya</taxon>
        <taxon>Basidiomycota</taxon>
        <taxon>Agaricomycotina</taxon>
        <taxon>Agaricomycetes</taxon>
        <taxon>Agaricomycetidae</taxon>
        <taxon>Agaricales</taxon>
        <taxon>Agaricales incertae sedis</taxon>
        <taxon>Dendrothele</taxon>
    </lineage>
</organism>
<feature type="compositionally biased region" description="Low complexity" evidence="1">
    <location>
        <begin position="574"/>
        <end position="583"/>
    </location>
</feature>
<dbReference type="Proteomes" id="UP000297245">
    <property type="component" value="Unassembled WGS sequence"/>
</dbReference>
<keyword evidence="4" id="KW-1185">Reference proteome</keyword>
<feature type="compositionally biased region" description="Polar residues" evidence="1">
    <location>
        <begin position="318"/>
        <end position="329"/>
    </location>
</feature>
<evidence type="ECO:0000256" key="2">
    <source>
        <dbReference type="SAM" id="Phobius"/>
    </source>
</evidence>
<proteinExistence type="predicted"/>
<evidence type="ECO:0000313" key="3">
    <source>
        <dbReference type="EMBL" id="THU83197.1"/>
    </source>
</evidence>
<dbReference type="OrthoDB" id="3174319at2759"/>
<name>A0A4S8L3U1_DENBC</name>